<dbReference type="InterPro" id="IPR015421">
    <property type="entry name" value="PyrdxlP-dep_Trfase_major"/>
</dbReference>
<dbReference type="InterPro" id="IPR015424">
    <property type="entry name" value="PyrdxlP-dep_Trfase"/>
</dbReference>
<dbReference type="Gene3D" id="3.90.1150.10">
    <property type="entry name" value="Aspartate Aminotransferase, domain 1"/>
    <property type="match status" value="1"/>
</dbReference>
<gene>
    <name evidence="2" type="ORF">PRELSG_1300700</name>
</gene>
<organism evidence="2 3">
    <name type="scientific">Plasmodium relictum</name>
    <dbReference type="NCBI Taxonomy" id="85471"/>
    <lineage>
        <taxon>Eukaryota</taxon>
        <taxon>Sar</taxon>
        <taxon>Alveolata</taxon>
        <taxon>Apicomplexa</taxon>
        <taxon>Aconoidasida</taxon>
        <taxon>Haemosporida</taxon>
        <taxon>Plasmodiidae</taxon>
        <taxon>Plasmodium</taxon>
        <taxon>Plasmodium (Haemamoeba)</taxon>
    </lineage>
</organism>
<accession>A0A1J1HGN7</accession>
<dbReference type="KEGG" id="prel:PRELSG_1300700"/>
<dbReference type="AlphaFoldDB" id="A0A1J1HGN7"/>
<keyword evidence="2" id="KW-0032">Aminotransferase</keyword>
<dbReference type="OrthoDB" id="10264306at2759"/>
<evidence type="ECO:0000313" key="2">
    <source>
        <dbReference type="EMBL" id="CRH03649.1"/>
    </source>
</evidence>
<evidence type="ECO:0000259" key="1">
    <source>
        <dbReference type="Pfam" id="PF00266"/>
    </source>
</evidence>
<dbReference type="InterPro" id="IPR000192">
    <property type="entry name" value="Aminotrans_V_dom"/>
</dbReference>
<sequence>MLTDKKLAASRNAVLKFFNTNSNEYSVIFTSGATGALKMIGEYFSWEKESLYYYLRINHNSVLGIREYIAEIGGYFKALSENEISKILYERKKAKKKNDINNPTNCLFAFPAKDNFAGVLYPLEWIEDIKKYGLEDKCHWYVLADVAAYVPSHKFDLSKHNYLDFAVVSFYKIFGYPTGIGALIIKNNSSRVFKKIYFGGGSVVAAVCDLRICKRQDKDNFSHYEDGTLSFLGINALLFGFDILSKISYDIITNHIKALSEYTYYELINIKHSNFTKVAKVYHAYDSPVDGIIAFNLFDINQKYIPFSQVESIAAFNNIHLRGGCFCNSGACQDYLSLNNEEMIESYKDKNSCTENGSSDNKPFGAIRISFGYLSTFKDSFVFIQFIKDNFVK</sequence>
<keyword evidence="3" id="KW-1185">Reference proteome</keyword>
<reference evidence="2 3" key="1">
    <citation type="submission" date="2015-04" db="EMBL/GenBank/DDBJ databases">
        <authorList>
            <consortium name="Pathogen Informatics"/>
        </authorList>
    </citation>
    <scope>NUCLEOTIDE SEQUENCE [LARGE SCALE GENOMIC DNA]</scope>
    <source>
        <strain evidence="2 3">SGS1</strain>
    </source>
</reference>
<keyword evidence="2" id="KW-0808">Transferase</keyword>
<protein>
    <submittedName>
        <fullName evidence="2">Aminotransferase, putative</fullName>
    </submittedName>
</protein>
<dbReference type="OMA" id="AANEHRI"/>
<dbReference type="Pfam" id="PF00266">
    <property type="entry name" value="Aminotran_5"/>
    <property type="match status" value="1"/>
</dbReference>
<dbReference type="GeneID" id="39737940"/>
<dbReference type="Proteomes" id="UP000220158">
    <property type="component" value="Chromosome 13"/>
</dbReference>
<dbReference type="GO" id="GO:0008483">
    <property type="term" value="F:transaminase activity"/>
    <property type="evidence" value="ECO:0007669"/>
    <property type="project" value="UniProtKB-KW"/>
</dbReference>
<dbReference type="PANTHER" id="PTHR14237:SF80">
    <property type="entry name" value="MOLYBDENUM COFACTOR SULFURASE"/>
    <property type="match status" value="1"/>
</dbReference>
<name>A0A1J1HGN7_PLARL</name>
<dbReference type="RefSeq" id="XP_028535656.1">
    <property type="nucleotide sequence ID" value="XM_028678517.1"/>
</dbReference>
<dbReference type="InterPro" id="IPR015422">
    <property type="entry name" value="PyrdxlP-dep_Trfase_small"/>
</dbReference>
<dbReference type="VEuPathDB" id="PlasmoDB:PRELSG_1300700"/>
<feature type="domain" description="Aminotransferase class V" evidence="1">
    <location>
        <begin position="5"/>
        <end position="379"/>
    </location>
</feature>
<dbReference type="SUPFAM" id="SSF53383">
    <property type="entry name" value="PLP-dependent transferases"/>
    <property type="match status" value="1"/>
</dbReference>
<dbReference type="PANTHER" id="PTHR14237">
    <property type="entry name" value="MOLYBDOPTERIN COFACTOR SULFURASE MOSC"/>
    <property type="match status" value="1"/>
</dbReference>
<proteinExistence type="predicted"/>
<dbReference type="EMBL" id="LN835308">
    <property type="protein sequence ID" value="CRH03649.1"/>
    <property type="molecule type" value="Genomic_DNA"/>
</dbReference>
<dbReference type="Gene3D" id="3.40.640.10">
    <property type="entry name" value="Type I PLP-dependent aspartate aminotransferase-like (Major domain)"/>
    <property type="match status" value="1"/>
</dbReference>
<evidence type="ECO:0000313" key="3">
    <source>
        <dbReference type="Proteomes" id="UP000220158"/>
    </source>
</evidence>